<evidence type="ECO:0000256" key="5">
    <source>
        <dbReference type="RuleBase" id="RU000461"/>
    </source>
</evidence>
<dbReference type="PRINTS" id="PR00463">
    <property type="entry name" value="EP450I"/>
</dbReference>
<dbReference type="Gene3D" id="1.10.630.10">
    <property type="entry name" value="Cytochrome P450"/>
    <property type="match status" value="1"/>
</dbReference>
<keyword evidence="6" id="KW-0812">Transmembrane</keyword>
<evidence type="ECO:0008006" key="9">
    <source>
        <dbReference type="Google" id="ProtNLM"/>
    </source>
</evidence>
<dbReference type="PRINTS" id="PR00385">
    <property type="entry name" value="P450"/>
</dbReference>
<dbReference type="GO" id="GO:0004497">
    <property type="term" value="F:monooxygenase activity"/>
    <property type="evidence" value="ECO:0007669"/>
    <property type="project" value="UniProtKB-KW"/>
</dbReference>
<gene>
    <name evidence="7" type="ORF">Ahy_B03g068710</name>
</gene>
<dbReference type="Proteomes" id="UP000289738">
    <property type="component" value="Chromosome B03"/>
</dbReference>
<dbReference type="PANTHER" id="PTHR47955:SF15">
    <property type="entry name" value="CYTOCHROME P450 71A2-LIKE"/>
    <property type="match status" value="1"/>
</dbReference>
<dbReference type="GO" id="GO:0005506">
    <property type="term" value="F:iron ion binding"/>
    <property type="evidence" value="ECO:0007669"/>
    <property type="project" value="InterPro"/>
</dbReference>
<dbReference type="InterPro" id="IPR001128">
    <property type="entry name" value="Cyt_P450"/>
</dbReference>
<name>A0A445AAZ3_ARAHY</name>
<evidence type="ECO:0000256" key="2">
    <source>
        <dbReference type="ARBA" id="ARBA00022723"/>
    </source>
</evidence>
<dbReference type="PROSITE" id="PS00086">
    <property type="entry name" value="CYTOCHROME_P450"/>
    <property type="match status" value="1"/>
</dbReference>
<dbReference type="SUPFAM" id="SSF48264">
    <property type="entry name" value="Cytochrome P450"/>
    <property type="match status" value="1"/>
</dbReference>
<reference evidence="7 8" key="1">
    <citation type="submission" date="2019-01" db="EMBL/GenBank/DDBJ databases">
        <title>Sequencing of cultivated peanut Arachis hypogaea provides insights into genome evolution and oil improvement.</title>
        <authorList>
            <person name="Chen X."/>
        </authorList>
    </citation>
    <scope>NUCLEOTIDE SEQUENCE [LARGE SCALE GENOMIC DNA]</scope>
    <source>
        <strain evidence="8">cv. Fuhuasheng</strain>
        <tissue evidence="7">Leaves</tissue>
    </source>
</reference>
<keyword evidence="6" id="KW-0472">Membrane</keyword>
<dbReference type="PANTHER" id="PTHR47955">
    <property type="entry name" value="CYTOCHROME P450 FAMILY 71 PROTEIN"/>
    <property type="match status" value="1"/>
</dbReference>
<dbReference type="FunFam" id="1.10.630.10:FF:000011">
    <property type="entry name" value="Cytochrome P450 83B1"/>
    <property type="match status" value="1"/>
</dbReference>
<accession>A0A445AAZ3</accession>
<comment type="cofactor">
    <cofactor evidence="4">
        <name>heme</name>
        <dbReference type="ChEBI" id="CHEBI:30413"/>
    </cofactor>
</comment>
<comment type="similarity">
    <text evidence="1 5">Belongs to the cytochrome P450 family.</text>
</comment>
<organism evidence="7 8">
    <name type="scientific">Arachis hypogaea</name>
    <name type="common">Peanut</name>
    <dbReference type="NCBI Taxonomy" id="3818"/>
    <lineage>
        <taxon>Eukaryota</taxon>
        <taxon>Viridiplantae</taxon>
        <taxon>Streptophyta</taxon>
        <taxon>Embryophyta</taxon>
        <taxon>Tracheophyta</taxon>
        <taxon>Spermatophyta</taxon>
        <taxon>Magnoliopsida</taxon>
        <taxon>eudicotyledons</taxon>
        <taxon>Gunneridae</taxon>
        <taxon>Pentapetalae</taxon>
        <taxon>rosids</taxon>
        <taxon>fabids</taxon>
        <taxon>Fabales</taxon>
        <taxon>Fabaceae</taxon>
        <taxon>Papilionoideae</taxon>
        <taxon>50 kb inversion clade</taxon>
        <taxon>dalbergioids sensu lato</taxon>
        <taxon>Dalbergieae</taxon>
        <taxon>Pterocarpus clade</taxon>
        <taxon>Arachis</taxon>
    </lineage>
</organism>
<dbReference type="STRING" id="3818.A0A445AAZ3"/>
<keyword evidence="8" id="KW-1185">Reference proteome</keyword>
<evidence type="ECO:0000256" key="4">
    <source>
        <dbReference type="PIRSR" id="PIRSR602401-1"/>
    </source>
</evidence>
<evidence type="ECO:0000256" key="6">
    <source>
        <dbReference type="SAM" id="Phobius"/>
    </source>
</evidence>
<keyword evidence="2 4" id="KW-0479">Metal-binding</keyword>
<dbReference type="GO" id="GO:0020037">
    <property type="term" value="F:heme binding"/>
    <property type="evidence" value="ECO:0007669"/>
    <property type="project" value="InterPro"/>
</dbReference>
<dbReference type="EMBL" id="SDMP01000013">
    <property type="protein sequence ID" value="RYR23495.1"/>
    <property type="molecule type" value="Genomic_DNA"/>
</dbReference>
<dbReference type="OrthoDB" id="1470350at2759"/>
<dbReference type="InterPro" id="IPR017972">
    <property type="entry name" value="Cyt_P450_CS"/>
</dbReference>
<evidence type="ECO:0000256" key="3">
    <source>
        <dbReference type="ARBA" id="ARBA00023004"/>
    </source>
</evidence>
<sequence length="527" mass="59671">MAPIAYVLKQLPCELNSTLYLSILVGTISILLVLNLIITRKRNKSINLPPSPPKLPFIGNLHQLGTLTHRSFKELSNKHGPLMFLQLGQIPTLVVSSAKIAKEIVKNQDIIFSNRPQTTAANIFLYGCKDLGFMPYGEEWRQKRKVCVLELLSLKRVKSFLPIRDQEVVELVDTISKACSRDDESPSSFVINLSELMIATSNNIVSRCVLGQKYDIPDGSGHGSFGELGRKVMGQLTEFCVGDFFPTLGWIDVVRGLISEFNATFVELDSFLNGVIEEHKNNKKNDGEDDNKDFVDILLHLQDKGLLEFELTLEDLKAMLMDMFVGGSDTTSTNLEWIFTELLRNPNTMKKVQEEIRRIVGNKSKVDENDINEMKYLKCVIKEGLRLHPPVPILVPRQTTSNAKVKGYDIPSKTTVYYNVWAIHRDPELWENPEEFIPERFENIQIDYKGQDFQLLPFGTGRRGCPGISFGIASTEIILANLLYWFDWKLPTNENGELVQDIDMTEMSGITVSKKVPLHLHPIPFSL</sequence>
<dbReference type="InterPro" id="IPR036396">
    <property type="entry name" value="Cyt_P450_sf"/>
</dbReference>
<keyword evidence="5" id="KW-0503">Monooxygenase</keyword>
<keyword evidence="6" id="KW-1133">Transmembrane helix</keyword>
<keyword evidence="5" id="KW-0560">Oxidoreductase</keyword>
<evidence type="ECO:0000313" key="8">
    <source>
        <dbReference type="Proteomes" id="UP000289738"/>
    </source>
</evidence>
<protein>
    <recommendedName>
        <fullName evidence="9">Cytochrome P450</fullName>
    </recommendedName>
</protein>
<dbReference type="Pfam" id="PF00067">
    <property type="entry name" value="p450"/>
    <property type="match status" value="1"/>
</dbReference>
<evidence type="ECO:0000313" key="7">
    <source>
        <dbReference type="EMBL" id="RYR23495.1"/>
    </source>
</evidence>
<keyword evidence="4 5" id="KW-0349">Heme</keyword>
<dbReference type="AlphaFoldDB" id="A0A445AAZ3"/>
<feature type="binding site" description="axial binding residue" evidence="4">
    <location>
        <position position="465"/>
    </location>
    <ligand>
        <name>heme</name>
        <dbReference type="ChEBI" id="CHEBI:30413"/>
    </ligand>
    <ligandPart>
        <name>Fe</name>
        <dbReference type="ChEBI" id="CHEBI:18248"/>
    </ligandPart>
</feature>
<dbReference type="GO" id="GO:0016705">
    <property type="term" value="F:oxidoreductase activity, acting on paired donors, with incorporation or reduction of molecular oxygen"/>
    <property type="evidence" value="ECO:0007669"/>
    <property type="project" value="InterPro"/>
</dbReference>
<evidence type="ECO:0000256" key="1">
    <source>
        <dbReference type="ARBA" id="ARBA00010617"/>
    </source>
</evidence>
<dbReference type="CDD" id="cd11072">
    <property type="entry name" value="CYP71-like"/>
    <property type="match status" value="1"/>
</dbReference>
<dbReference type="Gramene" id="arahy.Tifrunner.gnm2.ann2.Ah13g017900.1">
    <property type="protein sequence ID" value="arahy.Tifrunner.gnm2.ann2.Ah13g017900.1-CDS"/>
    <property type="gene ID" value="arahy.Tifrunner.gnm2.ann2.Ah13g017900"/>
</dbReference>
<dbReference type="InterPro" id="IPR002401">
    <property type="entry name" value="Cyt_P450_E_grp-I"/>
</dbReference>
<dbReference type="SMR" id="A0A445AAZ3"/>
<proteinExistence type="inferred from homology"/>
<keyword evidence="3 4" id="KW-0408">Iron</keyword>
<feature type="transmembrane region" description="Helical" evidence="6">
    <location>
        <begin position="20"/>
        <end position="38"/>
    </location>
</feature>
<comment type="caution">
    <text evidence="7">The sequence shown here is derived from an EMBL/GenBank/DDBJ whole genome shotgun (WGS) entry which is preliminary data.</text>
</comment>